<keyword evidence="1" id="KW-0732">Signal</keyword>
<dbReference type="AlphaFoldDB" id="A0A397I0F7"/>
<accession>A0A397I0F7</accession>
<keyword evidence="3" id="KW-1185">Reference proteome</keyword>
<feature type="signal peptide" evidence="1">
    <location>
        <begin position="1"/>
        <end position="25"/>
    </location>
</feature>
<protein>
    <submittedName>
        <fullName evidence="2">Uncharacterized protein</fullName>
    </submittedName>
</protein>
<gene>
    <name evidence="2" type="ORF">Glove_290g106</name>
</gene>
<feature type="chain" id="PRO_5017361318" evidence="1">
    <location>
        <begin position="26"/>
        <end position="132"/>
    </location>
</feature>
<dbReference type="EMBL" id="PQFF01000264">
    <property type="protein sequence ID" value="RHZ69079.1"/>
    <property type="molecule type" value="Genomic_DNA"/>
</dbReference>
<dbReference type="OrthoDB" id="2352873at2759"/>
<proteinExistence type="predicted"/>
<name>A0A397I0F7_9GLOM</name>
<comment type="caution">
    <text evidence="2">The sequence shown here is derived from an EMBL/GenBank/DDBJ whole genome shotgun (WGS) entry which is preliminary data.</text>
</comment>
<evidence type="ECO:0000256" key="1">
    <source>
        <dbReference type="SAM" id="SignalP"/>
    </source>
</evidence>
<dbReference type="Proteomes" id="UP000266861">
    <property type="component" value="Unassembled WGS sequence"/>
</dbReference>
<sequence length="132" mass="15118">MNQKYFIILFTLLVFFLTHVEKTHGCHPSGSKDCGEPIPSITNVTWLPNSQFTLTVSIPDNFDPVFLNDHQCDKSDTKQVNPFTSTWSYNPSSLPPYGSYVSVDASIYWHCNKKFKSVIMCCHRDQSLLFTM</sequence>
<organism evidence="2 3">
    <name type="scientific">Diversispora epigaea</name>
    <dbReference type="NCBI Taxonomy" id="1348612"/>
    <lineage>
        <taxon>Eukaryota</taxon>
        <taxon>Fungi</taxon>
        <taxon>Fungi incertae sedis</taxon>
        <taxon>Mucoromycota</taxon>
        <taxon>Glomeromycotina</taxon>
        <taxon>Glomeromycetes</taxon>
        <taxon>Diversisporales</taxon>
        <taxon>Diversisporaceae</taxon>
        <taxon>Diversispora</taxon>
    </lineage>
</organism>
<evidence type="ECO:0000313" key="2">
    <source>
        <dbReference type="EMBL" id="RHZ69079.1"/>
    </source>
</evidence>
<reference evidence="2 3" key="1">
    <citation type="submission" date="2018-08" db="EMBL/GenBank/DDBJ databases">
        <title>Genome and evolution of the arbuscular mycorrhizal fungus Diversispora epigaea (formerly Glomus versiforme) and its bacterial endosymbionts.</title>
        <authorList>
            <person name="Sun X."/>
            <person name="Fei Z."/>
            <person name="Harrison M."/>
        </authorList>
    </citation>
    <scope>NUCLEOTIDE SEQUENCE [LARGE SCALE GENOMIC DNA]</scope>
    <source>
        <strain evidence="2 3">IT104</strain>
    </source>
</reference>
<evidence type="ECO:0000313" key="3">
    <source>
        <dbReference type="Proteomes" id="UP000266861"/>
    </source>
</evidence>